<feature type="transmembrane region" description="Helical" evidence="2">
    <location>
        <begin position="38"/>
        <end position="58"/>
    </location>
</feature>
<evidence type="ECO:0000313" key="4">
    <source>
        <dbReference type="Proteomes" id="UP001500503"/>
    </source>
</evidence>
<comment type="caution">
    <text evidence="3">The sequence shown here is derived from an EMBL/GenBank/DDBJ whole genome shotgun (WGS) entry which is preliminary data.</text>
</comment>
<dbReference type="RefSeq" id="WP_345464390.1">
    <property type="nucleotide sequence ID" value="NZ_BAABHF010000019.1"/>
</dbReference>
<keyword evidence="2" id="KW-1133">Transmembrane helix</keyword>
<protein>
    <submittedName>
        <fullName evidence="3">Uncharacterized protein</fullName>
    </submittedName>
</protein>
<evidence type="ECO:0000313" key="3">
    <source>
        <dbReference type="EMBL" id="GAA4494382.1"/>
    </source>
</evidence>
<keyword evidence="2" id="KW-0472">Membrane</keyword>
<accession>A0ABP8PWP5</accession>
<gene>
    <name evidence="3" type="ORF">GCM10023191_033470</name>
</gene>
<dbReference type="EMBL" id="BAABHF010000019">
    <property type="protein sequence ID" value="GAA4494382.1"/>
    <property type="molecule type" value="Genomic_DNA"/>
</dbReference>
<evidence type="ECO:0000256" key="1">
    <source>
        <dbReference type="SAM" id="MobiDB-lite"/>
    </source>
</evidence>
<reference evidence="4" key="1">
    <citation type="journal article" date="2019" name="Int. J. Syst. Evol. Microbiol.">
        <title>The Global Catalogue of Microorganisms (GCM) 10K type strain sequencing project: providing services to taxonomists for standard genome sequencing and annotation.</title>
        <authorList>
            <consortium name="The Broad Institute Genomics Platform"/>
            <consortium name="The Broad Institute Genome Sequencing Center for Infectious Disease"/>
            <person name="Wu L."/>
            <person name="Ma J."/>
        </authorList>
    </citation>
    <scope>NUCLEOTIDE SEQUENCE [LARGE SCALE GENOMIC DNA]</scope>
    <source>
        <strain evidence="4">JCM 17933</strain>
    </source>
</reference>
<evidence type="ECO:0000256" key="2">
    <source>
        <dbReference type="SAM" id="Phobius"/>
    </source>
</evidence>
<dbReference type="Proteomes" id="UP001500503">
    <property type="component" value="Unassembled WGS sequence"/>
</dbReference>
<feature type="region of interest" description="Disordered" evidence="1">
    <location>
        <begin position="194"/>
        <end position="224"/>
    </location>
</feature>
<proteinExistence type="predicted"/>
<feature type="compositionally biased region" description="Low complexity" evidence="1">
    <location>
        <begin position="1"/>
        <end position="15"/>
    </location>
</feature>
<organism evidence="3 4">
    <name type="scientific">Actinoallomurus oryzae</name>
    <dbReference type="NCBI Taxonomy" id="502180"/>
    <lineage>
        <taxon>Bacteria</taxon>
        <taxon>Bacillati</taxon>
        <taxon>Actinomycetota</taxon>
        <taxon>Actinomycetes</taxon>
        <taxon>Streptosporangiales</taxon>
        <taxon>Thermomonosporaceae</taxon>
        <taxon>Actinoallomurus</taxon>
    </lineage>
</organism>
<keyword evidence="4" id="KW-1185">Reference proteome</keyword>
<name>A0ABP8PWP5_9ACTN</name>
<feature type="region of interest" description="Disordered" evidence="1">
    <location>
        <begin position="1"/>
        <end position="21"/>
    </location>
</feature>
<sequence>MDDAAAGATRTAGEPGTPPEAGRRIVARFGWVRRRPGLVAVLALAFVTAVAVVSVRAVRARYATAGATFPQVAYKAGPVSESGGEATTNGAWWYGASVTGDHDDDLHVYGYRYSDGRSWQTGIKLPHDSDISSLNAGSGTLAVHIGTNATPTRQFMLDGTTGRQAWNYDACDRHTFASRGCCRTRCCAPTIGPARPGSSTGARAGCAGRERRPVARSPRSCRTT</sequence>
<keyword evidence="2" id="KW-0812">Transmembrane</keyword>